<reference evidence="6 7" key="1">
    <citation type="journal article" date="2021" name="Sci. Rep.">
        <title>The distribution of antibiotic resistance genes in chicken gut microbiota commensals.</title>
        <authorList>
            <person name="Juricova H."/>
            <person name="Matiasovicova J."/>
            <person name="Kubasova T."/>
            <person name="Cejkova D."/>
            <person name="Rychlik I."/>
        </authorList>
    </citation>
    <scope>NUCLEOTIDE SEQUENCE [LARGE SCALE GENOMIC DNA]</scope>
    <source>
        <strain evidence="6 7">An801</strain>
    </source>
</reference>
<dbReference type="SUPFAM" id="SSF52540">
    <property type="entry name" value="P-loop containing nucleoside triphosphate hydrolases"/>
    <property type="match status" value="1"/>
</dbReference>
<dbReference type="Pfam" id="PF17866">
    <property type="entry name" value="AAA_lid_6"/>
    <property type="match status" value="1"/>
</dbReference>
<dbReference type="InterPro" id="IPR003593">
    <property type="entry name" value="AAA+_ATPase"/>
</dbReference>
<evidence type="ECO:0000313" key="6">
    <source>
        <dbReference type="EMBL" id="MBM6758791.1"/>
    </source>
</evidence>
<evidence type="ECO:0000256" key="4">
    <source>
        <dbReference type="SAM" id="Coils"/>
    </source>
</evidence>
<gene>
    <name evidence="6" type="ORF">H6A31_08905</name>
</gene>
<comment type="similarity">
    <text evidence="1">Belongs to the CbxX/CfxQ family.</text>
</comment>
<keyword evidence="4" id="KW-0175">Coiled coil</keyword>
<feature type="coiled-coil region" evidence="4">
    <location>
        <begin position="257"/>
        <end position="287"/>
    </location>
</feature>
<proteinExistence type="inferred from homology"/>
<comment type="caution">
    <text evidence="6">The sequence shown here is derived from an EMBL/GenBank/DDBJ whole genome shotgun (WGS) entry which is preliminary data.</text>
</comment>
<dbReference type="PANTHER" id="PTHR43392:SF2">
    <property type="entry name" value="AAA-TYPE ATPASE FAMILY PROTEIN _ ANKYRIN REPEAT FAMILY PROTEIN"/>
    <property type="match status" value="1"/>
</dbReference>
<dbReference type="InterPro" id="IPR027417">
    <property type="entry name" value="P-loop_NTPase"/>
</dbReference>
<feature type="domain" description="AAA+ ATPase" evidence="5">
    <location>
        <begin position="298"/>
        <end position="438"/>
    </location>
</feature>
<dbReference type="PANTHER" id="PTHR43392">
    <property type="entry name" value="AAA-TYPE ATPASE FAMILY PROTEIN / ANKYRIN REPEAT FAMILY PROTEIN"/>
    <property type="match status" value="1"/>
</dbReference>
<dbReference type="SMART" id="SM00382">
    <property type="entry name" value="AAA"/>
    <property type="match status" value="1"/>
</dbReference>
<keyword evidence="2" id="KW-0547">Nucleotide-binding</keyword>
<evidence type="ECO:0000259" key="5">
    <source>
        <dbReference type="SMART" id="SM00382"/>
    </source>
</evidence>
<evidence type="ECO:0000256" key="2">
    <source>
        <dbReference type="ARBA" id="ARBA00022741"/>
    </source>
</evidence>
<dbReference type="InterPro" id="IPR050773">
    <property type="entry name" value="CbxX/CfxQ_RuBisCO_ESX"/>
</dbReference>
<dbReference type="InterPro" id="IPR003959">
    <property type="entry name" value="ATPase_AAA_core"/>
</dbReference>
<evidence type="ECO:0000256" key="3">
    <source>
        <dbReference type="ARBA" id="ARBA00022840"/>
    </source>
</evidence>
<organism evidence="6 7">
    <name type="scientific">Bacteroides mediterraneensis</name>
    <dbReference type="NCBI Taxonomy" id="1841856"/>
    <lineage>
        <taxon>Bacteria</taxon>
        <taxon>Pseudomonadati</taxon>
        <taxon>Bacteroidota</taxon>
        <taxon>Bacteroidia</taxon>
        <taxon>Bacteroidales</taxon>
        <taxon>Bacteroidaceae</taxon>
        <taxon>Bacteroides</taxon>
    </lineage>
</organism>
<dbReference type="InterPro" id="IPR000641">
    <property type="entry name" value="CbxX/CfxQ"/>
</dbReference>
<dbReference type="CDD" id="cd00009">
    <property type="entry name" value="AAA"/>
    <property type="match status" value="1"/>
</dbReference>
<accession>A0ABS2EVS7</accession>
<name>A0ABS2EVS7_9BACE</name>
<keyword evidence="7" id="KW-1185">Reference proteome</keyword>
<dbReference type="EMBL" id="JACJJW010000021">
    <property type="protein sequence ID" value="MBM6758791.1"/>
    <property type="molecule type" value="Genomic_DNA"/>
</dbReference>
<dbReference type="PRINTS" id="PR00819">
    <property type="entry name" value="CBXCFQXSUPER"/>
</dbReference>
<dbReference type="Proteomes" id="UP000703295">
    <property type="component" value="Unassembled WGS sequence"/>
</dbReference>
<dbReference type="Pfam" id="PF00004">
    <property type="entry name" value="AAA"/>
    <property type="match status" value="1"/>
</dbReference>
<sequence length="550" mass="63215">MGWALVELYAGYERWDKTEVEDFQRRPEEKYFAEKFCFLPLFDRLLREGSDGNYIRQFIELFHALDSRQLPVPHLLVTGDQARTCAIRLLAFHFCEKKASLCYHFSLRELLNGSLPWKQLQQKISQKKVVLVEVPYLTYSDQDTLIVDLLGQWLEQNASSGPRFIFYGLLAATCQLRTYSEGMERLFTEQNTIYTPDRPADADPDEETPAGLLALPFDEEDMLLKTDILTPEGTDTLKLEDSDDQPTQASTEEVLDAEQALQEMVGLTRLKEDLEEARMLARFTKKRQELGLDTSHENRHHMLFLGNPGTGKTTVAKLIGQMYHRMGLLSVGHTVETCRTNLVGEFIGETEKKTREAIQEARGGVLFIDEAYTLVTTREETKDFGKEVIHALLPVLSEPNPDLIVILAGYEDKMQLLMRTNPGLQDRFPLQFHFDDYTADELREMAHRYLEKQNFQLTLAAGEALYRLIVEATTHRDEHFGNGRWVHNLIEQGLIKSMARRIMSLPTLPDDTLLFRTIEVEDVQAASRHLFGNRVLKLEPQPTRRIGFRA</sequence>
<dbReference type="Gene3D" id="1.10.8.60">
    <property type="match status" value="1"/>
</dbReference>
<dbReference type="InterPro" id="IPR041627">
    <property type="entry name" value="AAA_lid_6"/>
</dbReference>
<evidence type="ECO:0000313" key="7">
    <source>
        <dbReference type="Proteomes" id="UP000703295"/>
    </source>
</evidence>
<dbReference type="Gene3D" id="3.40.50.300">
    <property type="entry name" value="P-loop containing nucleotide triphosphate hydrolases"/>
    <property type="match status" value="1"/>
</dbReference>
<protein>
    <submittedName>
        <fullName evidence="6">AAA family ATPase</fullName>
    </submittedName>
</protein>
<keyword evidence="3" id="KW-0067">ATP-binding</keyword>
<evidence type="ECO:0000256" key="1">
    <source>
        <dbReference type="ARBA" id="ARBA00010378"/>
    </source>
</evidence>